<dbReference type="EMBL" id="KN824293">
    <property type="protein sequence ID" value="KIM28437.1"/>
    <property type="molecule type" value="Genomic_DNA"/>
</dbReference>
<protein>
    <submittedName>
        <fullName evidence="4">Uncharacterized protein</fullName>
    </submittedName>
</protein>
<evidence type="ECO:0000256" key="1">
    <source>
        <dbReference type="ARBA" id="ARBA00006623"/>
    </source>
</evidence>
<evidence type="ECO:0000259" key="2">
    <source>
        <dbReference type="Pfam" id="PF05603"/>
    </source>
</evidence>
<accession>A0A0C2XH52</accession>
<gene>
    <name evidence="4" type="ORF">M408DRAFT_69974</name>
</gene>
<dbReference type="Proteomes" id="UP000054097">
    <property type="component" value="Unassembled WGS sequence"/>
</dbReference>
<name>A0A0C2XH52_SERVB</name>
<organism evidence="4 5">
    <name type="scientific">Serendipita vermifera MAFF 305830</name>
    <dbReference type="NCBI Taxonomy" id="933852"/>
    <lineage>
        <taxon>Eukaryota</taxon>
        <taxon>Fungi</taxon>
        <taxon>Dikarya</taxon>
        <taxon>Basidiomycota</taxon>
        <taxon>Agaricomycotina</taxon>
        <taxon>Agaricomycetes</taxon>
        <taxon>Sebacinales</taxon>
        <taxon>Serendipitaceae</taxon>
        <taxon>Serendipita</taxon>
    </lineage>
</organism>
<dbReference type="Pfam" id="PF05603">
    <property type="entry name" value="Hikeshi-like_N"/>
    <property type="match status" value="1"/>
</dbReference>
<dbReference type="PANTHER" id="PTHR12925:SF0">
    <property type="entry name" value="PROTEIN HIKESHI"/>
    <property type="match status" value="1"/>
</dbReference>
<evidence type="ECO:0000259" key="3">
    <source>
        <dbReference type="Pfam" id="PF21057"/>
    </source>
</evidence>
<reference evidence="5" key="2">
    <citation type="submission" date="2015-01" db="EMBL/GenBank/DDBJ databases">
        <title>Evolutionary Origins and Diversification of the Mycorrhizal Mutualists.</title>
        <authorList>
            <consortium name="DOE Joint Genome Institute"/>
            <consortium name="Mycorrhizal Genomics Consortium"/>
            <person name="Kohler A."/>
            <person name="Kuo A."/>
            <person name="Nagy L.G."/>
            <person name="Floudas D."/>
            <person name="Copeland A."/>
            <person name="Barry K.W."/>
            <person name="Cichocki N."/>
            <person name="Veneault-Fourrey C."/>
            <person name="LaButti K."/>
            <person name="Lindquist E.A."/>
            <person name="Lipzen A."/>
            <person name="Lundell T."/>
            <person name="Morin E."/>
            <person name="Murat C."/>
            <person name="Riley R."/>
            <person name="Ohm R."/>
            <person name="Sun H."/>
            <person name="Tunlid A."/>
            <person name="Henrissat B."/>
            <person name="Grigoriev I.V."/>
            <person name="Hibbett D.S."/>
            <person name="Martin F."/>
        </authorList>
    </citation>
    <scope>NUCLEOTIDE SEQUENCE [LARGE SCALE GENOMIC DNA]</scope>
    <source>
        <strain evidence="5">MAFF 305830</strain>
    </source>
</reference>
<keyword evidence="5" id="KW-1185">Reference proteome</keyword>
<dbReference type="InterPro" id="IPR031318">
    <property type="entry name" value="OPI10"/>
</dbReference>
<dbReference type="GO" id="GO:0005829">
    <property type="term" value="C:cytosol"/>
    <property type="evidence" value="ECO:0007669"/>
    <property type="project" value="TreeGrafter"/>
</dbReference>
<feature type="domain" description="Hikeshi-like C-terminal" evidence="3">
    <location>
        <begin position="138"/>
        <end position="194"/>
    </location>
</feature>
<reference evidence="4 5" key="1">
    <citation type="submission" date="2014-04" db="EMBL/GenBank/DDBJ databases">
        <authorList>
            <consortium name="DOE Joint Genome Institute"/>
            <person name="Kuo A."/>
            <person name="Zuccaro A."/>
            <person name="Kohler A."/>
            <person name="Nagy L.G."/>
            <person name="Floudas D."/>
            <person name="Copeland A."/>
            <person name="Barry K.W."/>
            <person name="Cichocki N."/>
            <person name="Veneault-Fourrey C."/>
            <person name="LaButti K."/>
            <person name="Lindquist E.A."/>
            <person name="Lipzen A."/>
            <person name="Lundell T."/>
            <person name="Morin E."/>
            <person name="Murat C."/>
            <person name="Sun H."/>
            <person name="Tunlid A."/>
            <person name="Henrissat B."/>
            <person name="Grigoriev I.V."/>
            <person name="Hibbett D.S."/>
            <person name="Martin F."/>
            <person name="Nordberg H.P."/>
            <person name="Cantor M.N."/>
            <person name="Hua S.X."/>
        </authorList>
    </citation>
    <scope>NUCLEOTIDE SEQUENCE [LARGE SCALE GENOMIC DNA]</scope>
    <source>
        <strain evidence="4 5">MAFF 305830</strain>
    </source>
</reference>
<dbReference type="GO" id="GO:0006606">
    <property type="term" value="P:protein import into nucleus"/>
    <property type="evidence" value="ECO:0007669"/>
    <property type="project" value="TreeGrafter"/>
</dbReference>
<dbReference type="Pfam" id="PF21057">
    <property type="entry name" value="Hikeshi-like_C"/>
    <property type="match status" value="1"/>
</dbReference>
<evidence type="ECO:0000313" key="5">
    <source>
        <dbReference type="Proteomes" id="UP000054097"/>
    </source>
</evidence>
<dbReference type="GO" id="GO:0005634">
    <property type="term" value="C:nucleus"/>
    <property type="evidence" value="ECO:0007669"/>
    <property type="project" value="TreeGrafter"/>
</dbReference>
<dbReference type="AlphaFoldDB" id="A0A0C2XH52"/>
<dbReference type="InterPro" id="IPR048364">
    <property type="entry name" value="Hikeshi-like_C"/>
</dbReference>
<dbReference type="STRING" id="933852.A0A0C2XH52"/>
<proteinExistence type="inferred from homology"/>
<dbReference type="GO" id="GO:0061608">
    <property type="term" value="F:nuclear import signal receptor activity"/>
    <property type="evidence" value="ECO:0007669"/>
    <property type="project" value="TreeGrafter"/>
</dbReference>
<sequence>MFGCCVAGRLLQTNLQQVDESHCVFALESAETINHLCVFMLGTVPFPPGYAATVHFYWPGRGFQLLGMLSNDKPSAIFRVKGAFGASESSQVSSSRELFLASQPMAGTTAQLGIAIEPIDTVVQQVSGMPTANKPVTDPVTLAEKIGKHLMNYLSSFGESGPGGQSYVPVNAVGRWYESFMSKIKAGGIGFLERQD</sequence>
<dbReference type="HOGENOM" id="CLU_084839_1_1_1"/>
<comment type="similarity">
    <text evidence="1">Belongs to the OPI10 family.</text>
</comment>
<dbReference type="InterPro" id="IPR008493">
    <property type="entry name" value="Hikeshi-like_N"/>
</dbReference>
<dbReference type="PANTHER" id="PTHR12925">
    <property type="entry name" value="HIKESHI FAMILY MEMBER"/>
    <property type="match status" value="1"/>
</dbReference>
<evidence type="ECO:0000313" key="4">
    <source>
        <dbReference type="EMBL" id="KIM28437.1"/>
    </source>
</evidence>
<feature type="domain" description="Hikeshi-like N-terminal" evidence="2">
    <location>
        <begin position="6"/>
        <end position="127"/>
    </location>
</feature>
<dbReference type="OrthoDB" id="10248398at2759"/>